<dbReference type="EMBL" id="ML978124">
    <property type="protein sequence ID" value="KAF2101086.1"/>
    <property type="molecule type" value="Genomic_DNA"/>
</dbReference>
<dbReference type="AlphaFoldDB" id="A0A9P4IMZ5"/>
<keyword evidence="1" id="KW-0732">Signal</keyword>
<gene>
    <name evidence="3" type="ORF">NA57DRAFT_55149</name>
</gene>
<feature type="domain" description="SMP-30/Gluconolactonase/LRE-like region" evidence="2">
    <location>
        <begin position="334"/>
        <end position="420"/>
    </location>
</feature>
<evidence type="ECO:0000259" key="2">
    <source>
        <dbReference type="Pfam" id="PF08450"/>
    </source>
</evidence>
<evidence type="ECO:0000313" key="4">
    <source>
        <dbReference type="Proteomes" id="UP000799772"/>
    </source>
</evidence>
<feature type="signal peptide" evidence="1">
    <location>
        <begin position="1"/>
        <end position="19"/>
    </location>
</feature>
<dbReference type="OrthoDB" id="423498at2759"/>
<name>A0A9P4IMZ5_9PEZI</name>
<comment type="caution">
    <text evidence="3">The sequence shown here is derived from an EMBL/GenBank/DDBJ whole genome shotgun (WGS) entry which is preliminary data.</text>
</comment>
<proteinExistence type="predicted"/>
<dbReference type="PANTHER" id="PTHR47064">
    <property type="entry name" value="PUTATIVE (AFU_ORTHOLOGUE AFUA_1G08990)-RELATED"/>
    <property type="match status" value="1"/>
</dbReference>
<dbReference type="InterPro" id="IPR011042">
    <property type="entry name" value="6-blade_b-propeller_TolB-like"/>
</dbReference>
<accession>A0A9P4IMZ5</accession>
<keyword evidence="4" id="KW-1185">Reference proteome</keyword>
<dbReference type="InterPro" id="IPR052988">
    <property type="entry name" value="Oryzine_lactonohydrolase"/>
</dbReference>
<dbReference type="SUPFAM" id="SSF63829">
    <property type="entry name" value="Calcium-dependent phosphotriesterase"/>
    <property type="match status" value="1"/>
</dbReference>
<organism evidence="3 4">
    <name type="scientific">Rhizodiscina lignyota</name>
    <dbReference type="NCBI Taxonomy" id="1504668"/>
    <lineage>
        <taxon>Eukaryota</taxon>
        <taxon>Fungi</taxon>
        <taxon>Dikarya</taxon>
        <taxon>Ascomycota</taxon>
        <taxon>Pezizomycotina</taxon>
        <taxon>Dothideomycetes</taxon>
        <taxon>Pleosporomycetidae</taxon>
        <taxon>Aulographales</taxon>
        <taxon>Rhizodiscinaceae</taxon>
        <taxon>Rhizodiscina</taxon>
    </lineage>
</organism>
<feature type="chain" id="PRO_5040149047" evidence="1">
    <location>
        <begin position="20"/>
        <end position="438"/>
    </location>
</feature>
<dbReference type="Gene3D" id="2.120.10.30">
    <property type="entry name" value="TolB, C-terminal domain"/>
    <property type="match status" value="1"/>
</dbReference>
<sequence length="438" mass="47669">MDFLSISLSFLAFASSSRAQETNPPGVITPLATNCLPASNVLCINKYDAVLPYHFYRYVPVGGTPIPYGDTIVGVPPENNQTAVPASNHSTANNPFATGAVSDADFLVFDEQAGLEILGANPTYDFMFHVSDAVHEAPVYVPGLNLLYMSILSPPPGTLPQLIVNLNNDPPTIEDFEPDPPIYAPNGGTYHNGLVYWAASGGNESIGGGEQRVGIRMMDPYTNKTTVLLNNYYGYYFTTIDDLIVDAKGDIWFTDPYYAWFNKLTDEAPQLPSATWRFRPSTGAASIVEDTLFLPNGITQSPDGQHIYISDTGASSGDFARVPPQDNLGGTTWNQTTAHTVYKYDVIDNGMGITNKRPIYLAQDWIPDGLKCAANGYVLTGAGFGIDVLDQYGTLLVRIQTNYTVQNFVWTGPDLTELWMMGNGGVSRVKWNLAGPLL</sequence>
<dbReference type="Proteomes" id="UP000799772">
    <property type="component" value="Unassembled WGS sequence"/>
</dbReference>
<evidence type="ECO:0000313" key="3">
    <source>
        <dbReference type="EMBL" id="KAF2101086.1"/>
    </source>
</evidence>
<protein>
    <submittedName>
        <fullName evidence="3">Calcium-dependent phosphotriesterase</fullName>
    </submittedName>
</protein>
<dbReference type="PANTHER" id="PTHR47064:SF2">
    <property type="entry name" value="SMP-30_GLUCONOLACTONASE_LRE-LIKE REGION DOMAIN-CONTAINING PROTEIN-RELATED"/>
    <property type="match status" value="1"/>
</dbReference>
<feature type="domain" description="SMP-30/Gluconolactonase/LRE-like region" evidence="2">
    <location>
        <begin position="214"/>
        <end position="313"/>
    </location>
</feature>
<dbReference type="InterPro" id="IPR013658">
    <property type="entry name" value="SGL"/>
</dbReference>
<evidence type="ECO:0000256" key="1">
    <source>
        <dbReference type="SAM" id="SignalP"/>
    </source>
</evidence>
<reference evidence="3" key="1">
    <citation type="journal article" date="2020" name="Stud. Mycol.">
        <title>101 Dothideomycetes genomes: a test case for predicting lifestyles and emergence of pathogens.</title>
        <authorList>
            <person name="Haridas S."/>
            <person name="Albert R."/>
            <person name="Binder M."/>
            <person name="Bloem J."/>
            <person name="Labutti K."/>
            <person name="Salamov A."/>
            <person name="Andreopoulos B."/>
            <person name="Baker S."/>
            <person name="Barry K."/>
            <person name="Bills G."/>
            <person name="Bluhm B."/>
            <person name="Cannon C."/>
            <person name="Castanera R."/>
            <person name="Culley D."/>
            <person name="Daum C."/>
            <person name="Ezra D."/>
            <person name="Gonzalez J."/>
            <person name="Henrissat B."/>
            <person name="Kuo A."/>
            <person name="Liang C."/>
            <person name="Lipzen A."/>
            <person name="Lutzoni F."/>
            <person name="Magnuson J."/>
            <person name="Mondo S."/>
            <person name="Nolan M."/>
            <person name="Ohm R."/>
            <person name="Pangilinan J."/>
            <person name="Park H.-J."/>
            <person name="Ramirez L."/>
            <person name="Alfaro M."/>
            <person name="Sun H."/>
            <person name="Tritt A."/>
            <person name="Yoshinaga Y."/>
            <person name="Zwiers L.-H."/>
            <person name="Turgeon B."/>
            <person name="Goodwin S."/>
            <person name="Spatafora J."/>
            <person name="Crous P."/>
            <person name="Grigoriev I."/>
        </authorList>
    </citation>
    <scope>NUCLEOTIDE SEQUENCE</scope>
    <source>
        <strain evidence="3">CBS 133067</strain>
    </source>
</reference>
<dbReference type="Pfam" id="PF08450">
    <property type="entry name" value="SGL"/>
    <property type="match status" value="2"/>
</dbReference>